<name>A0ABD3U6J4_9LAMI</name>
<evidence type="ECO:0000256" key="3">
    <source>
        <dbReference type="SAM" id="MobiDB-lite"/>
    </source>
</evidence>
<dbReference type="InterPro" id="IPR052308">
    <property type="entry name" value="PPR_domain-containing"/>
</dbReference>
<keyword evidence="6" id="KW-1185">Reference proteome</keyword>
<proteinExistence type="predicted"/>
<feature type="repeat" description="PPR" evidence="2">
    <location>
        <begin position="403"/>
        <end position="437"/>
    </location>
</feature>
<dbReference type="AlphaFoldDB" id="A0ABD3U6J4"/>
<feature type="repeat" description="PPR" evidence="2">
    <location>
        <begin position="228"/>
        <end position="262"/>
    </location>
</feature>
<feature type="repeat" description="PPR" evidence="2">
    <location>
        <begin position="333"/>
        <end position="367"/>
    </location>
</feature>
<dbReference type="PANTHER" id="PTHR47937">
    <property type="entry name" value="PLASTID TRANSCRIPTIONALLY ACTIVE CHROMOSOME 2-LIKE PROTEIN"/>
    <property type="match status" value="1"/>
</dbReference>
<dbReference type="InterPro" id="IPR010399">
    <property type="entry name" value="Tify_dom"/>
</dbReference>
<feature type="compositionally biased region" description="Basic and acidic residues" evidence="3">
    <location>
        <begin position="543"/>
        <end position="554"/>
    </location>
</feature>
<gene>
    <name evidence="5" type="ORF">ACJIZ3_001526</name>
</gene>
<feature type="repeat" description="PPR" evidence="2">
    <location>
        <begin position="263"/>
        <end position="297"/>
    </location>
</feature>
<dbReference type="Pfam" id="PF12854">
    <property type="entry name" value="PPR_1"/>
    <property type="match status" value="1"/>
</dbReference>
<dbReference type="NCBIfam" id="TIGR00756">
    <property type="entry name" value="PPR"/>
    <property type="match status" value="5"/>
</dbReference>
<dbReference type="InterPro" id="IPR011990">
    <property type="entry name" value="TPR-like_helical_dom_sf"/>
</dbReference>
<dbReference type="EMBL" id="JBJXBP010000002">
    <property type="protein sequence ID" value="KAL3844123.1"/>
    <property type="molecule type" value="Genomic_DNA"/>
</dbReference>
<feature type="compositionally biased region" description="Low complexity" evidence="3">
    <location>
        <begin position="559"/>
        <end position="571"/>
    </location>
</feature>
<dbReference type="SMART" id="SM00979">
    <property type="entry name" value="TIFY"/>
    <property type="match status" value="1"/>
</dbReference>
<feature type="region of interest" description="Disordered" evidence="3">
    <location>
        <begin position="774"/>
        <end position="804"/>
    </location>
</feature>
<dbReference type="InterPro" id="IPR002885">
    <property type="entry name" value="PPR_rpt"/>
</dbReference>
<feature type="compositionally biased region" description="Polar residues" evidence="3">
    <location>
        <begin position="644"/>
        <end position="653"/>
    </location>
</feature>
<feature type="domain" description="Tify" evidence="4">
    <location>
        <begin position="804"/>
        <end position="839"/>
    </location>
</feature>
<evidence type="ECO:0000259" key="4">
    <source>
        <dbReference type="PROSITE" id="PS51320"/>
    </source>
</evidence>
<feature type="compositionally biased region" description="Polar residues" evidence="3">
    <location>
        <begin position="786"/>
        <end position="804"/>
    </location>
</feature>
<dbReference type="Pfam" id="PF06200">
    <property type="entry name" value="tify"/>
    <property type="match status" value="1"/>
</dbReference>
<dbReference type="Pfam" id="PF13041">
    <property type="entry name" value="PPR_2"/>
    <property type="match status" value="2"/>
</dbReference>
<dbReference type="Proteomes" id="UP001634393">
    <property type="component" value="Unassembled WGS sequence"/>
</dbReference>
<dbReference type="Pfam" id="PF01535">
    <property type="entry name" value="PPR"/>
    <property type="match status" value="4"/>
</dbReference>
<reference evidence="5 6" key="1">
    <citation type="submission" date="2024-12" db="EMBL/GenBank/DDBJ databases">
        <title>The unique morphological basis and parallel evolutionary history of personate flowers in Penstemon.</title>
        <authorList>
            <person name="Depatie T.H."/>
            <person name="Wessinger C.A."/>
        </authorList>
    </citation>
    <scope>NUCLEOTIDE SEQUENCE [LARGE SCALE GENOMIC DNA]</scope>
    <source>
        <strain evidence="5">WTNN_2</strain>
        <tissue evidence="5">Leaf</tissue>
    </source>
</reference>
<evidence type="ECO:0000313" key="6">
    <source>
        <dbReference type="Proteomes" id="UP001634393"/>
    </source>
</evidence>
<feature type="region of interest" description="Disordered" evidence="3">
    <location>
        <begin position="633"/>
        <end position="653"/>
    </location>
</feature>
<feature type="repeat" description="PPR" evidence="2">
    <location>
        <begin position="368"/>
        <end position="402"/>
    </location>
</feature>
<dbReference type="PANTHER" id="PTHR47937:SF8">
    <property type="entry name" value="PENTATRICOPEPTIDE REPEAT DOMAIN CONTAINING PROTEIN-RELATED"/>
    <property type="match status" value="1"/>
</dbReference>
<comment type="caution">
    <text evidence="5">The sequence shown here is derived from an EMBL/GenBank/DDBJ whole genome shotgun (WGS) entry which is preliminary data.</text>
</comment>
<dbReference type="PROSITE" id="PS51320">
    <property type="entry name" value="TIFY"/>
    <property type="match status" value="1"/>
</dbReference>
<organism evidence="5 6">
    <name type="scientific">Penstemon smallii</name>
    <dbReference type="NCBI Taxonomy" id="265156"/>
    <lineage>
        <taxon>Eukaryota</taxon>
        <taxon>Viridiplantae</taxon>
        <taxon>Streptophyta</taxon>
        <taxon>Embryophyta</taxon>
        <taxon>Tracheophyta</taxon>
        <taxon>Spermatophyta</taxon>
        <taxon>Magnoliopsida</taxon>
        <taxon>eudicotyledons</taxon>
        <taxon>Gunneridae</taxon>
        <taxon>Pentapetalae</taxon>
        <taxon>asterids</taxon>
        <taxon>lamiids</taxon>
        <taxon>Lamiales</taxon>
        <taxon>Plantaginaceae</taxon>
        <taxon>Cheloneae</taxon>
        <taxon>Penstemon</taxon>
    </lineage>
</organism>
<accession>A0ABD3U6J4</accession>
<feature type="repeat" description="PPR" evidence="2">
    <location>
        <begin position="438"/>
        <end position="472"/>
    </location>
</feature>
<evidence type="ECO:0000256" key="2">
    <source>
        <dbReference type="PROSITE-ProRule" id="PRU00708"/>
    </source>
</evidence>
<sequence>MNTRRAAFTAATAAVHRHRPPSTHPIFSIPIPPLPKENPPLVPPTSQNPNFTRISHLLSDPALKPGPELEEALNVAQINPCSNLLLEIFNHFDSSPKPLFTLFNWSQKQPNYEFSLPVFNAMVNSLCRAREFDSAWTLIFDQIYGGATKSLNLNTFAIMIRRYARAGLPLEAIRTFDYASSLNISYDCDTTKNLFDILLDSLCKEGHVRIASEYFDKYRAKDPSWSPSIRIYNILLNGWFRSRKLKNAEKLWVQMKKEDIKPTVITYGTLIEGLCRMRRPEMAMELINEMKSKGVEPNAIVYNPIIDALGEAGRFKEALGMLERFSILESGPTISTYNSLVKGFCKAGDIVEACKILKMMMASKCLPTTTTYSYFFKYFAKVGESEVGLNLYTKLIRSGYEPDRLTYHLLVKMLCNEGKLDLTLQIIKEMRAKGLDLDLAASTMLIHLLCKMLRYDEAFSEFEDMFRRGIVPQHLTYQRMTEELEKRGMNEMSQKMHDLMASVPHSTKLPDTCRSSKIDTLERKKTIIQRAETMSDMLKTCKSSRELVKRRSQSEKLNNSKNNKANANNVNGDGESEVNLTTFHDFLGKKDQGPESFPAAAGGGRPPQEVSPSTTSDLGSERHVSDHLEGIPFYGSRGHESSHRFTGNKRSNSDTFMASSRDKFPIGQGDAQDSPLLTKLLRYSGGEQSRRPIDEEAASLGMHQTRPISGSFLGPAFQYPPRATPCGYQAALNRFKDVNVGPSVISQTAADEGSRTGIKGSTVNNIIATAGARQQPSGVFMRSGKQKSGISEPDSSPKLSEVGTETSGRQMTIFYGGQAHVFDNVHPNKVDVIMSLAGSNGGSWSTTSYTPNSSAAMPENRIPCNNAIMRELHCMGGHPTKVFGLALLFRIAP</sequence>
<dbReference type="Gene3D" id="1.25.40.10">
    <property type="entry name" value="Tetratricopeptide repeat domain"/>
    <property type="match status" value="4"/>
</dbReference>
<keyword evidence="1" id="KW-0677">Repeat</keyword>
<evidence type="ECO:0000256" key="1">
    <source>
        <dbReference type="ARBA" id="ARBA00022737"/>
    </source>
</evidence>
<evidence type="ECO:0000313" key="5">
    <source>
        <dbReference type="EMBL" id="KAL3844123.1"/>
    </source>
</evidence>
<protein>
    <recommendedName>
        <fullName evidence="4">Tify domain-containing protein</fullName>
    </recommendedName>
</protein>
<feature type="repeat" description="PPR" evidence="2">
    <location>
        <begin position="298"/>
        <end position="332"/>
    </location>
</feature>
<feature type="region of interest" description="Disordered" evidence="3">
    <location>
        <begin position="543"/>
        <end position="621"/>
    </location>
</feature>
<dbReference type="PROSITE" id="PS51375">
    <property type="entry name" value="PPR"/>
    <property type="match status" value="7"/>
</dbReference>